<accession>A0A1Y1YZI6</accession>
<dbReference type="GO" id="GO:0006979">
    <property type="term" value="P:response to oxidative stress"/>
    <property type="evidence" value="ECO:0007669"/>
    <property type="project" value="TreeGrafter"/>
</dbReference>
<comment type="subcellular location">
    <subcellularLocation>
        <location evidence="1">Mitochondrion</location>
    </subcellularLocation>
</comment>
<reference evidence="7 8" key="1">
    <citation type="submission" date="2016-07" db="EMBL/GenBank/DDBJ databases">
        <title>Pervasive Adenine N6-methylation of Active Genes in Fungi.</title>
        <authorList>
            <consortium name="DOE Joint Genome Institute"/>
            <person name="Mondo S.J."/>
            <person name="Dannebaum R.O."/>
            <person name="Kuo R.C."/>
            <person name="Labutti K."/>
            <person name="Haridas S."/>
            <person name="Kuo A."/>
            <person name="Salamov A."/>
            <person name="Ahrendt S.R."/>
            <person name="Lipzen A."/>
            <person name="Sullivan W."/>
            <person name="Andreopoulos W.B."/>
            <person name="Clum A."/>
            <person name="Lindquist E."/>
            <person name="Daum C."/>
            <person name="Ramamoorthy G.K."/>
            <person name="Gryganskyi A."/>
            <person name="Culley D."/>
            <person name="Magnuson J.K."/>
            <person name="James T.Y."/>
            <person name="O'Malley M.A."/>
            <person name="Stajich J.E."/>
            <person name="Spatafora J.W."/>
            <person name="Visel A."/>
            <person name="Grigoriev I.V."/>
        </authorList>
    </citation>
    <scope>NUCLEOTIDE SEQUENCE [LARGE SCALE GENOMIC DNA]</scope>
    <source>
        <strain evidence="7 8">CBS 931.73</strain>
    </source>
</reference>
<keyword evidence="8" id="KW-1185">Reference proteome</keyword>
<dbReference type="GO" id="GO:0005739">
    <property type="term" value="C:mitochondrion"/>
    <property type="evidence" value="ECO:0007669"/>
    <property type="project" value="UniProtKB-SubCell"/>
</dbReference>
<name>A0A1Y1YZI6_9FUNG</name>
<dbReference type="EMBL" id="MCFE01000050">
    <property type="protein sequence ID" value="ORY03107.1"/>
    <property type="molecule type" value="Genomic_DNA"/>
</dbReference>
<evidence type="ECO:0000256" key="2">
    <source>
        <dbReference type="ARBA" id="ARBA00009540"/>
    </source>
</evidence>
<evidence type="ECO:0000256" key="3">
    <source>
        <dbReference type="ARBA" id="ARBA00023128"/>
    </source>
</evidence>
<proteinExistence type="inferred from homology"/>
<sequence length="350" mass="39476">MPTTSTLHRLSGHPHPSISKRHHRSPMLTSKASGGHHWIFPQVQDKGTIAVDYVAVQCNAVSPPGSPKLSDKAGRHTVRKWRAHSVPTMVPRQVHRVNFNHPARLISSYSTSIHAHHTEEDEEYHSDPEDQLNSFIALSHNYRHVHRRTLSLPIEPSKVNLLKPLQKALELPPIQLIGRSFDEEPLLTVGMAEQISRHIPHRLRLNRSWRLLFSLEQHGCTLSTLFKITQNKGPSVLVIRDACGSVFGAFVTEHFKPSPSYYGGGECFLWKLRPDPGHPRVKVYKRTGENEYYMLSENRFIAVGGGNGTFGLWLDGNLDRGFSARCSTFDNEVLATSSAFSCMELEIWSC</sequence>
<dbReference type="Proteomes" id="UP000193498">
    <property type="component" value="Unassembled WGS sequence"/>
</dbReference>
<dbReference type="PANTHER" id="PTHR23354:SF62">
    <property type="entry name" value="MUSTARD, ISOFORM V"/>
    <property type="match status" value="1"/>
</dbReference>
<dbReference type="InterPro" id="IPR006571">
    <property type="entry name" value="TLDc_dom"/>
</dbReference>
<feature type="region of interest" description="Disordered" evidence="5">
    <location>
        <begin position="1"/>
        <end position="34"/>
    </location>
</feature>
<evidence type="ECO:0000259" key="6">
    <source>
        <dbReference type="PROSITE" id="PS51886"/>
    </source>
</evidence>
<dbReference type="AlphaFoldDB" id="A0A1Y1YZI6"/>
<feature type="domain" description="TLDc" evidence="6">
    <location>
        <begin position="185"/>
        <end position="350"/>
    </location>
</feature>
<dbReference type="InParanoid" id="A0A1Y1YZI6"/>
<protein>
    <recommendedName>
        <fullName evidence="4">Oxidation resistance protein 1</fullName>
    </recommendedName>
</protein>
<evidence type="ECO:0000256" key="5">
    <source>
        <dbReference type="SAM" id="MobiDB-lite"/>
    </source>
</evidence>
<dbReference type="Pfam" id="PF07534">
    <property type="entry name" value="TLD"/>
    <property type="match status" value="1"/>
</dbReference>
<comment type="similarity">
    <text evidence="2">Belongs to the OXR1 family.</text>
</comment>
<dbReference type="STRING" id="1314790.A0A1Y1YZI6"/>
<dbReference type="GO" id="GO:0005634">
    <property type="term" value="C:nucleus"/>
    <property type="evidence" value="ECO:0007669"/>
    <property type="project" value="TreeGrafter"/>
</dbReference>
<gene>
    <name evidence="7" type="ORF">K493DRAFT_311853</name>
</gene>
<evidence type="ECO:0000256" key="4">
    <source>
        <dbReference type="ARBA" id="ARBA00040604"/>
    </source>
</evidence>
<keyword evidence="3" id="KW-0496">Mitochondrion</keyword>
<comment type="caution">
    <text evidence="7">The sequence shown here is derived from an EMBL/GenBank/DDBJ whole genome shotgun (WGS) entry which is preliminary data.</text>
</comment>
<dbReference type="PROSITE" id="PS51886">
    <property type="entry name" value="TLDC"/>
    <property type="match status" value="1"/>
</dbReference>
<dbReference type="SMART" id="SM00584">
    <property type="entry name" value="TLDc"/>
    <property type="match status" value="1"/>
</dbReference>
<dbReference type="OrthoDB" id="26679at2759"/>
<organism evidence="7 8">
    <name type="scientific">Basidiobolus meristosporus CBS 931.73</name>
    <dbReference type="NCBI Taxonomy" id="1314790"/>
    <lineage>
        <taxon>Eukaryota</taxon>
        <taxon>Fungi</taxon>
        <taxon>Fungi incertae sedis</taxon>
        <taxon>Zoopagomycota</taxon>
        <taxon>Entomophthoromycotina</taxon>
        <taxon>Basidiobolomycetes</taxon>
        <taxon>Basidiobolales</taxon>
        <taxon>Basidiobolaceae</taxon>
        <taxon>Basidiobolus</taxon>
    </lineage>
</organism>
<dbReference type="PANTHER" id="PTHR23354">
    <property type="entry name" value="NUCLEOLAR PROTEIN 7/ESTROGEN RECEPTOR COACTIVATOR-RELATED"/>
    <property type="match status" value="1"/>
</dbReference>
<evidence type="ECO:0000313" key="8">
    <source>
        <dbReference type="Proteomes" id="UP000193498"/>
    </source>
</evidence>
<evidence type="ECO:0000313" key="7">
    <source>
        <dbReference type="EMBL" id="ORY03107.1"/>
    </source>
</evidence>
<evidence type="ECO:0000256" key="1">
    <source>
        <dbReference type="ARBA" id="ARBA00004173"/>
    </source>
</evidence>